<feature type="region of interest" description="Disordered" evidence="1">
    <location>
        <begin position="308"/>
        <end position="352"/>
    </location>
</feature>
<evidence type="ECO:0000313" key="3">
    <source>
        <dbReference type="EMBL" id="KAK3670149.1"/>
    </source>
</evidence>
<sequence>MSISPTTTILAGSIARMMPAETDSIVTGSLAGTASSTTSDAADTSPYIASTILSSTDVRSSTTEAVLKPPTIETTLLPITLSAPTPSSTISWLEMTSITPSSVLVFTLSSATSGSDDSVSTDLGTTTTSYLTTSPTNSAINFSTSSDTTHAISLTNVVLSSTMTSTKTTMRISSTGTQARATKPIGWVASTTMVVPMTSQTTLIQSTMVTSGPVSSPSSTSSYTASANGSTLAIYDARHHFTRPEKVVAAVVLPIALTVVAAILALVVWLEHTRRQERRKSIRRHEILSTGTTRASLALQPDILPPGTTSRNFAFPTAPAGPPRSVNTVQCEGGSATGSAVHEPSLAGSSTHNQALDEDYHYILKDL</sequence>
<dbReference type="AlphaFoldDB" id="A0AAE0WGC8"/>
<evidence type="ECO:0000256" key="2">
    <source>
        <dbReference type="SAM" id="Phobius"/>
    </source>
</evidence>
<reference evidence="3" key="1">
    <citation type="submission" date="2023-07" db="EMBL/GenBank/DDBJ databases">
        <title>Black Yeasts Isolated from many extreme environments.</title>
        <authorList>
            <person name="Coleine C."/>
            <person name="Stajich J.E."/>
            <person name="Selbmann L."/>
        </authorList>
    </citation>
    <scope>NUCLEOTIDE SEQUENCE</scope>
    <source>
        <strain evidence="3">CCFEE 5485</strain>
    </source>
</reference>
<feature type="transmembrane region" description="Helical" evidence="2">
    <location>
        <begin position="247"/>
        <end position="270"/>
    </location>
</feature>
<dbReference type="Proteomes" id="UP001274830">
    <property type="component" value="Unassembled WGS sequence"/>
</dbReference>
<accession>A0AAE0WGC8</accession>
<keyword evidence="2" id="KW-1133">Transmembrane helix</keyword>
<organism evidence="3 4">
    <name type="scientific">Recurvomyces mirabilis</name>
    <dbReference type="NCBI Taxonomy" id="574656"/>
    <lineage>
        <taxon>Eukaryota</taxon>
        <taxon>Fungi</taxon>
        <taxon>Dikarya</taxon>
        <taxon>Ascomycota</taxon>
        <taxon>Pezizomycotina</taxon>
        <taxon>Dothideomycetes</taxon>
        <taxon>Dothideomycetidae</taxon>
        <taxon>Mycosphaerellales</taxon>
        <taxon>Teratosphaeriaceae</taxon>
        <taxon>Recurvomyces</taxon>
    </lineage>
</organism>
<proteinExistence type="predicted"/>
<keyword evidence="4" id="KW-1185">Reference proteome</keyword>
<comment type="caution">
    <text evidence="3">The sequence shown here is derived from an EMBL/GenBank/DDBJ whole genome shotgun (WGS) entry which is preliminary data.</text>
</comment>
<name>A0AAE0WGC8_9PEZI</name>
<gene>
    <name evidence="3" type="ORF">LTR78_009996</name>
</gene>
<evidence type="ECO:0000313" key="4">
    <source>
        <dbReference type="Proteomes" id="UP001274830"/>
    </source>
</evidence>
<keyword evidence="2" id="KW-0472">Membrane</keyword>
<evidence type="ECO:0000256" key="1">
    <source>
        <dbReference type="SAM" id="MobiDB-lite"/>
    </source>
</evidence>
<dbReference type="EMBL" id="JAUTXT010000062">
    <property type="protein sequence ID" value="KAK3670149.1"/>
    <property type="molecule type" value="Genomic_DNA"/>
</dbReference>
<keyword evidence="2" id="KW-0812">Transmembrane</keyword>
<protein>
    <submittedName>
        <fullName evidence="3">Uncharacterized protein</fullName>
    </submittedName>
</protein>